<dbReference type="Gene3D" id="1.20.120.450">
    <property type="entry name" value="dinb family like domain"/>
    <property type="match status" value="1"/>
</dbReference>
<reference evidence="2 3" key="1">
    <citation type="submission" date="2020-09" db="EMBL/GenBank/DDBJ databases">
        <authorList>
            <person name="Kim M.K."/>
        </authorList>
    </citation>
    <scope>NUCLEOTIDE SEQUENCE [LARGE SCALE GENOMIC DNA]</scope>
    <source>
        <strain evidence="2 3">BT646</strain>
    </source>
</reference>
<dbReference type="RefSeq" id="WP_190783247.1">
    <property type="nucleotide sequence ID" value="NZ_JACWZZ010000001.1"/>
</dbReference>
<dbReference type="Pfam" id="PF12867">
    <property type="entry name" value="DinB_2"/>
    <property type="match status" value="1"/>
</dbReference>
<dbReference type="InterPro" id="IPR024775">
    <property type="entry name" value="DinB-like"/>
</dbReference>
<comment type="caution">
    <text evidence="2">The sequence shown here is derived from an EMBL/GenBank/DDBJ whole genome shotgun (WGS) entry which is preliminary data.</text>
</comment>
<evidence type="ECO:0000259" key="1">
    <source>
        <dbReference type="Pfam" id="PF12867"/>
    </source>
</evidence>
<dbReference type="Proteomes" id="UP000642468">
    <property type="component" value="Unassembled WGS sequence"/>
</dbReference>
<keyword evidence="3" id="KW-1185">Reference proteome</keyword>
<proteinExistence type="predicted"/>
<evidence type="ECO:0000313" key="3">
    <source>
        <dbReference type="Proteomes" id="UP000642468"/>
    </source>
</evidence>
<organism evidence="2 3">
    <name type="scientific">Hymenobacter duratus</name>
    <dbReference type="NCBI Taxonomy" id="2771356"/>
    <lineage>
        <taxon>Bacteria</taxon>
        <taxon>Pseudomonadati</taxon>
        <taxon>Bacteroidota</taxon>
        <taxon>Cytophagia</taxon>
        <taxon>Cytophagales</taxon>
        <taxon>Hymenobacteraceae</taxon>
        <taxon>Hymenobacter</taxon>
    </lineage>
</organism>
<dbReference type="SUPFAM" id="SSF109854">
    <property type="entry name" value="DinB/YfiT-like putative metalloenzymes"/>
    <property type="match status" value="1"/>
</dbReference>
<feature type="domain" description="DinB-like" evidence="1">
    <location>
        <begin position="8"/>
        <end position="145"/>
    </location>
</feature>
<dbReference type="EMBL" id="JACWZZ010000001">
    <property type="protein sequence ID" value="MBD2714140.1"/>
    <property type="molecule type" value="Genomic_DNA"/>
</dbReference>
<accession>A0ABR8JED6</accession>
<dbReference type="InterPro" id="IPR034660">
    <property type="entry name" value="DinB/YfiT-like"/>
</dbReference>
<evidence type="ECO:0000313" key="2">
    <source>
        <dbReference type="EMBL" id="MBD2714140.1"/>
    </source>
</evidence>
<name>A0ABR8JED6_9BACT</name>
<sequence>MTEPLQRLHQMLALLNERLPTYTESDLCRPLTPGGWSRRQLLGHLVDSALNNHRRFVLCQLEPAPYQVLPYDQNGWVECGAYHTAPVAELLQLWTLHNQQLARLVVQLTPDKLAHCCAFDNGYAVTLGWLIEDYIVHLEHHIRQMIS</sequence>
<gene>
    <name evidence="2" type="ORF">IC231_03725</name>
</gene>
<protein>
    <submittedName>
        <fullName evidence="2">DinB family protein</fullName>
    </submittedName>
</protein>